<dbReference type="Proteomes" id="UP000008372">
    <property type="component" value="Unassembled WGS sequence"/>
</dbReference>
<feature type="transmembrane region" description="Helical" evidence="1">
    <location>
        <begin position="23"/>
        <end position="41"/>
    </location>
</feature>
<evidence type="ECO:0000313" key="3">
    <source>
        <dbReference type="Proteomes" id="UP000008372"/>
    </source>
</evidence>
<keyword evidence="3" id="KW-1185">Reference proteome</keyword>
<organism evidence="2 3">
    <name type="scientific">Paraglaciecola agarilytica NO2</name>
    <dbReference type="NCBI Taxonomy" id="1125747"/>
    <lineage>
        <taxon>Bacteria</taxon>
        <taxon>Pseudomonadati</taxon>
        <taxon>Pseudomonadota</taxon>
        <taxon>Gammaproteobacteria</taxon>
        <taxon>Alteromonadales</taxon>
        <taxon>Alteromonadaceae</taxon>
        <taxon>Paraglaciecola</taxon>
    </lineage>
</organism>
<reference evidence="2 3" key="1">
    <citation type="journal article" date="2014" name="Environ. Microbiol.">
        <title>Comparative genomics of the marine bacterial genus Glaciecola reveals the high degree of genomic diversity and genomic characteristic for cold adaptation.</title>
        <authorList>
            <person name="Qin Q.L."/>
            <person name="Xie B.B."/>
            <person name="Yu Y."/>
            <person name="Shu Y.L."/>
            <person name="Rong J.C."/>
            <person name="Zhang Y.J."/>
            <person name="Zhao D.L."/>
            <person name="Chen X.L."/>
            <person name="Zhang X.Y."/>
            <person name="Chen B."/>
            <person name="Zhou B.C."/>
            <person name="Zhang Y.Z."/>
        </authorList>
    </citation>
    <scope>NUCLEOTIDE SEQUENCE [LARGE SCALE GENOMIC DNA]</scope>
    <source>
        <strain evidence="2 3">NO2</strain>
    </source>
</reference>
<evidence type="ECO:0000256" key="1">
    <source>
        <dbReference type="SAM" id="Phobius"/>
    </source>
</evidence>
<keyword evidence="1" id="KW-0812">Transmembrane</keyword>
<dbReference type="EMBL" id="BAEK01000027">
    <property type="protein sequence ID" value="GAC04439.1"/>
    <property type="molecule type" value="Genomic_DNA"/>
</dbReference>
<keyword evidence="1" id="KW-0472">Membrane</keyword>
<protein>
    <submittedName>
        <fullName evidence="2">Uncharacterized protein</fullName>
    </submittedName>
</protein>
<accession>A0ABQ0I5S8</accession>
<evidence type="ECO:0000313" key="2">
    <source>
        <dbReference type="EMBL" id="GAC04439.1"/>
    </source>
</evidence>
<comment type="caution">
    <text evidence="2">The sequence shown here is derived from an EMBL/GenBank/DDBJ whole genome shotgun (WGS) entry which is preliminary data.</text>
</comment>
<keyword evidence="1" id="KW-1133">Transmembrane helix</keyword>
<sequence>MLTNFDNYSEVLIKNKLDYKKPAILLILLFTSLSLFTLEASV</sequence>
<gene>
    <name evidence="2" type="ORF">GAGA_1583</name>
</gene>
<name>A0ABQ0I5S8_9ALTE</name>
<proteinExistence type="predicted"/>